<evidence type="ECO:0000313" key="6">
    <source>
        <dbReference type="EMBL" id="KAG8378581.1"/>
    </source>
</evidence>
<comment type="caution">
    <text evidence="6">The sequence shown here is derived from an EMBL/GenBank/DDBJ whole genome shotgun (WGS) entry which is preliminary data.</text>
</comment>
<evidence type="ECO:0000259" key="4">
    <source>
        <dbReference type="Pfam" id="PF12776"/>
    </source>
</evidence>
<sequence>MDDDCTNARWKSFKGCIGALDGTYIDVQTPLLDKPRYHNRKEGISVNILGVVNREMNFVYMLSWWEGSAADGRVLRDAINRVNGLKVLNGQCYLCDNGYMNCPGFLTPYRSVRYHLDEWSAGSRAPQNAKELFNQRHTKARNVIERTWGIMKWRWAVLRSTTFYPLRTQNRMILACALLQNFIRHEMEVDPVEAHVPENHQETYNDDQPSEVDYVESIDSSNEWSMWRDNLANESFTEWMVVCRRMWTRPEEDVLVQALKELQTTGWKSDNGFRVGYLNVLQDKMMTAFSRTDLRSNPHISSKMHSWKKQYNTLFTIFGGTGVGWNSTTKMIETDDDEAWETACKNEPSACTMRYKYWPYYDAWCEVFGKDRADVDEDAPPSVCEAGSSTTTKTSNKGKRKKEDSIIGPIMAGINKFTDTTDSRLGEIVSKMGHEHDMTRKCEAIFEIVNQIDDLTLDEKLVATNLIVKNTQVLAMFFSLPDNAKVGQLRLMAAGKI</sequence>
<feature type="region of interest" description="Disordered" evidence="3">
    <location>
        <begin position="378"/>
        <end position="402"/>
    </location>
</feature>
<evidence type="ECO:0000256" key="1">
    <source>
        <dbReference type="ARBA" id="ARBA00001968"/>
    </source>
</evidence>
<comment type="cofactor">
    <cofactor evidence="1">
        <name>a divalent metal cation</name>
        <dbReference type="ChEBI" id="CHEBI:60240"/>
    </cofactor>
</comment>
<dbReference type="EMBL" id="WHWC01000007">
    <property type="protein sequence ID" value="KAG8378581.1"/>
    <property type="molecule type" value="Genomic_DNA"/>
</dbReference>
<feature type="domain" description="Myb/SANT-like" evidence="4">
    <location>
        <begin position="246"/>
        <end position="341"/>
    </location>
</feature>
<dbReference type="AlphaFoldDB" id="A0AAV6X620"/>
<dbReference type="Pfam" id="PF13359">
    <property type="entry name" value="DDE_Tnp_4"/>
    <property type="match status" value="1"/>
</dbReference>
<organism evidence="6 7">
    <name type="scientific">Buddleja alternifolia</name>
    <dbReference type="NCBI Taxonomy" id="168488"/>
    <lineage>
        <taxon>Eukaryota</taxon>
        <taxon>Viridiplantae</taxon>
        <taxon>Streptophyta</taxon>
        <taxon>Embryophyta</taxon>
        <taxon>Tracheophyta</taxon>
        <taxon>Spermatophyta</taxon>
        <taxon>Magnoliopsida</taxon>
        <taxon>eudicotyledons</taxon>
        <taxon>Gunneridae</taxon>
        <taxon>Pentapetalae</taxon>
        <taxon>asterids</taxon>
        <taxon>lamiids</taxon>
        <taxon>Lamiales</taxon>
        <taxon>Scrophulariaceae</taxon>
        <taxon>Buddlejeae</taxon>
        <taxon>Buddleja</taxon>
    </lineage>
</organism>
<dbReference type="InterPro" id="IPR027806">
    <property type="entry name" value="HARBI1_dom"/>
</dbReference>
<keyword evidence="7" id="KW-1185">Reference proteome</keyword>
<evidence type="ECO:0008006" key="8">
    <source>
        <dbReference type="Google" id="ProtNLM"/>
    </source>
</evidence>
<dbReference type="Proteomes" id="UP000826271">
    <property type="component" value="Unassembled WGS sequence"/>
</dbReference>
<evidence type="ECO:0000256" key="3">
    <source>
        <dbReference type="SAM" id="MobiDB-lite"/>
    </source>
</evidence>
<dbReference type="PANTHER" id="PTHR46250:SF15">
    <property type="entry name" value="OS01G0523800 PROTEIN"/>
    <property type="match status" value="1"/>
</dbReference>
<dbReference type="Pfam" id="PF12776">
    <property type="entry name" value="Myb_DNA-bind_3"/>
    <property type="match status" value="1"/>
</dbReference>
<proteinExistence type="predicted"/>
<name>A0AAV6X620_9LAMI</name>
<dbReference type="GO" id="GO:0046872">
    <property type="term" value="F:metal ion binding"/>
    <property type="evidence" value="ECO:0007669"/>
    <property type="project" value="UniProtKB-KW"/>
</dbReference>
<accession>A0AAV6X620</accession>
<protein>
    <recommendedName>
        <fullName evidence="8">DDE Tnp4 domain-containing protein</fullName>
    </recommendedName>
</protein>
<reference evidence="6" key="1">
    <citation type="submission" date="2019-10" db="EMBL/GenBank/DDBJ databases">
        <authorList>
            <person name="Zhang R."/>
            <person name="Pan Y."/>
            <person name="Wang J."/>
            <person name="Ma R."/>
            <person name="Yu S."/>
        </authorList>
    </citation>
    <scope>NUCLEOTIDE SEQUENCE</scope>
    <source>
        <strain evidence="6">LA-IB0</strain>
        <tissue evidence="6">Leaf</tissue>
    </source>
</reference>
<evidence type="ECO:0000313" key="7">
    <source>
        <dbReference type="Proteomes" id="UP000826271"/>
    </source>
</evidence>
<evidence type="ECO:0000259" key="5">
    <source>
        <dbReference type="Pfam" id="PF13359"/>
    </source>
</evidence>
<gene>
    <name evidence="6" type="ORF">BUALT_Bualt07G0000500</name>
</gene>
<evidence type="ECO:0000256" key="2">
    <source>
        <dbReference type="ARBA" id="ARBA00022723"/>
    </source>
</evidence>
<dbReference type="InterPro" id="IPR024752">
    <property type="entry name" value="Myb/SANT-like_dom"/>
</dbReference>
<keyword evidence="2" id="KW-0479">Metal-binding</keyword>
<feature type="domain" description="DDE Tnp4" evidence="5">
    <location>
        <begin position="20"/>
        <end position="181"/>
    </location>
</feature>
<dbReference type="PANTHER" id="PTHR46250">
    <property type="entry name" value="MYB/SANT-LIKE DNA-BINDING DOMAIN PROTEIN-RELATED"/>
    <property type="match status" value="1"/>
</dbReference>